<accession>A0A7W8LMR8</accession>
<gene>
    <name evidence="1" type="ORF">HNP76_001974</name>
</gene>
<reference evidence="1 2" key="1">
    <citation type="submission" date="2020-08" db="EMBL/GenBank/DDBJ databases">
        <title>Genomic Encyclopedia of Type Strains, Phase IV (KMG-IV): sequencing the most valuable type-strain genomes for metagenomic binning, comparative biology and taxonomic classification.</title>
        <authorList>
            <person name="Goeker M."/>
        </authorList>
    </citation>
    <scope>NUCLEOTIDE SEQUENCE [LARGE SCALE GENOMIC DNA]</scope>
    <source>
        <strain evidence="1 2">DSM 103462</strain>
    </source>
</reference>
<dbReference type="Proteomes" id="UP000518887">
    <property type="component" value="Unassembled WGS sequence"/>
</dbReference>
<dbReference type="EMBL" id="JACHFQ010000006">
    <property type="protein sequence ID" value="MBB5226593.1"/>
    <property type="molecule type" value="Genomic_DNA"/>
</dbReference>
<name>A0A7W8LMR8_9SPIR</name>
<evidence type="ECO:0000313" key="1">
    <source>
        <dbReference type="EMBL" id="MBB5226593.1"/>
    </source>
</evidence>
<dbReference type="AlphaFoldDB" id="A0A7W8LMR8"/>
<protein>
    <submittedName>
        <fullName evidence="1">Uncharacterized protein</fullName>
    </submittedName>
</protein>
<dbReference type="RefSeq" id="WP_184660013.1">
    <property type="nucleotide sequence ID" value="NZ_CP031518.1"/>
</dbReference>
<proteinExistence type="predicted"/>
<keyword evidence="2" id="KW-1185">Reference proteome</keyword>
<organism evidence="1 2">
    <name type="scientific">Treponema ruminis</name>
    <dbReference type="NCBI Taxonomy" id="744515"/>
    <lineage>
        <taxon>Bacteria</taxon>
        <taxon>Pseudomonadati</taxon>
        <taxon>Spirochaetota</taxon>
        <taxon>Spirochaetia</taxon>
        <taxon>Spirochaetales</taxon>
        <taxon>Treponemataceae</taxon>
        <taxon>Treponema</taxon>
    </lineage>
</organism>
<evidence type="ECO:0000313" key="2">
    <source>
        <dbReference type="Proteomes" id="UP000518887"/>
    </source>
</evidence>
<comment type="caution">
    <text evidence="1">The sequence shown here is derived from an EMBL/GenBank/DDBJ whole genome shotgun (WGS) entry which is preliminary data.</text>
</comment>
<sequence length="82" mass="9603">MTRYDRTCVLAQGEHSFLTEPFSYAYYAKAEALTQKDLDELDSRGLLIRYENATPELITKLQEGAKKTPQLQKVFKKYFEDF</sequence>